<gene>
    <name evidence="2" type="ORF">ACG33_02840</name>
</gene>
<dbReference type="EMBL" id="CP011971">
    <property type="protein sequence ID" value="AMN46062.1"/>
    <property type="molecule type" value="Genomic_DNA"/>
</dbReference>
<dbReference type="Pfam" id="PF09694">
    <property type="entry name" value="Gcw_chp"/>
    <property type="match status" value="1"/>
</dbReference>
<dbReference type="STRING" id="465721.ACG33_02840"/>
<dbReference type="RefSeq" id="WP_066918526.1">
    <property type="nucleotide sequence ID" value="NZ_CP011971.1"/>
</dbReference>
<name>A0A127F6I4_STEDE</name>
<keyword evidence="1" id="KW-0732">Signal</keyword>
<feature type="signal peptide" evidence="1">
    <location>
        <begin position="1"/>
        <end position="21"/>
    </location>
</feature>
<dbReference type="NCBIfam" id="TIGR02001">
    <property type="entry name" value="gcw_chp"/>
    <property type="match status" value="1"/>
</dbReference>
<dbReference type="AlphaFoldDB" id="A0A127F6I4"/>
<dbReference type="KEGG" id="sdf:ACG33_02840"/>
<proteinExistence type="predicted"/>
<keyword evidence="3" id="KW-1185">Reference proteome</keyword>
<accession>A0A127F6I4</accession>
<evidence type="ECO:0000256" key="1">
    <source>
        <dbReference type="SAM" id="SignalP"/>
    </source>
</evidence>
<evidence type="ECO:0008006" key="4">
    <source>
        <dbReference type="Google" id="ProtNLM"/>
    </source>
</evidence>
<protein>
    <recommendedName>
        <fullName evidence="4">Outer membrane protein beta-barrel domain-containing protein</fullName>
    </recommendedName>
</protein>
<reference evidence="2 3" key="1">
    <citation type="submission" date="2015-06" db="EMBL/GenBank/DDBJ databases">
        <title>A Comprehensive Approach to Explore the Metabolic and Phylogenetic Diversity of Bacterial Steroid Degradation in the Environment: Testosterone as an Example.</title>
        <authorList>
            <person name="Yang F.-C."/>
            <person name="Chen Y.-L."/>
            <person name="Yu C.-P."/>
            <person name="Tang S.-L."/>
            <person name="Wang P.-H."/>
            <person name="Ismail W."/>
            <person name="Wang C.-H."/>
            <person name="Yang C.-Y."/>
            <person name="Chiang Y.-R."/>
        </authorList>
    </citation>
    <scope>NUCLEOTIDE SEQUENCE [LARGE SCALE GENOMIC DNA]</scope>
    <source>
        <strain evidence="2 3">DSM 18526</strain>
    </source>
</reference>
<dbReference type="Proteomes" id="UP000070250">
    <property type="component" value="Chromosome"/>
</dbReference>
<dbReference type="OrthoDB" id="9793561at2"/>
<evidence type="ECO:0000313" key="2">
    <source>
        <dbReference type="EMBL" id="AMN46062.1"/>
    </source>
</evidence>
<dbReference type="InterPro" id="IPR010239">
    <property type="entry name" value="CHP02001"/>
</dbReference>
<sequence>MRGMQWLLVPGLMLAAGTANAQVSATVTAASDYDFRGTSQSAKDPVLQASLDYAMDNGWYVGAWASNVDFGDDTDYEIDLYTGFSGGSDGGLLWDVGLIYYAFPDSSEYDFFEAYGSIGNGWLEGKLWYANDYGGNETDGNTSAFYLEGNATIALPRDFSLLLHVGLATGDYWDDEFGDDQIDYSIGVGYTLGNFDLALKYVDTETDIVERGNVLNNEGRFIFTVSTTFPWGN</sequence>
<feature type="chain" id="PRO_5007448241" description="Outer membrane protein beta-barrel domain-containing protein" evidence="1">
    <location>
        <begin position="22"/>
        <end position="233"/>
    </location>
</feature>
<evidence type="ECO:0000313" key="3">
    <source>
        <dbReference type="Proteomes" id="UP000070250"/>
    </source>
</evidence>
<organism evidence="2 3">
    <name type="scientific">Steroidobacter denitrificans</name>
    <dbReference type="NCBI Taxonomy" id="465721"/>
    <lineage>
        <taxon>Bacteria</taxon>
        <taxon>Pseudomonadati</taxon>
        <taxon>Pseudomonadota</taxon>
        <taxon>Gammaproteobacteria</taxon>
        <taxon>Steroidobacterales</taxon>
        <taxon>Steroidobacteraceae</taxon>
        <taxon>Steroidobacter</taxon>
    </lineage>
</organism>